<sequence>MNLQTQWIIGFIDGKGSFNVSIKNGNKVGLSLCNNDNNINDIITEFSVLENYENLKVLYALKKKFGCGTIKQNQDNLYLYSIKNNKHLYEKVIPFFEKHKLKTIKRIDFEKFRYIVISVHNNSFNGEEINSENFKDLKKYIIDWFYKN</sequence>
<dbReference type="InterPro" id="IPR004860">
    <property type="entry name" value="LAGLIDADG_dom"/>
</dbReference>
<dbReference type="EMBL" id="MN794237">
    <property type="protein sequence ID" value="QOZ41714.1"/>
    <property type="molecule type" value="Genomic_DNA"/>
</dbReference>
<dbReference type="GO" id="GO:0004519">
    <property type="term" value="F:endonuclease activity"/>
    <property type="evidence" value="ECO:0007669"/>
    <property type="project" value="UniProtKB-KW"/>
</dbReference>
<reference evidence="2" key="1">
    <citation type="journal article" name="Front. Plant Sci.">
        <title>Sequencing and Analysis of the Complete Organellar Genomes of Prototheca wickerhamii.</title>
        <authorList>
            <person name="Bakula Z."/>
            <person name="Gromadka R."/>
            <person name="Gawor J."/>
            <person name="Siedlecki P."/>
            <person name="Pomorski J.J."/>
            <person name="Maciszewski K."/>
            <person name="Gromadka A."/>
            <person name="Karnkowska A."/>
            <person name="Jagielski T."/>
        </authorList>
    </citation>
    <scope>NUCLEOTIDE SEQUENCE</scope>
    <source>
        <strain evidence="2">DBVPG</strain>
    </source>
</reference>
<dbReference type="PANTHER" id="PTHR36181">
    <property type="entry name" value="INTRON-ENCODED ENDONUCLEASE AI3-RELATED"/>
    <property type="match status" value="1"/>
</dbReference>
<dbReference type="InterPro" id="IPR051289">
    <property type="entry name" value="LAGLIDADG_Endonuclease"/>
</dbReference>
<dbReference type="SUPFAM" id="SSF55608">
    <property type="entry name" value="Homing endonucleases"/>
    <property type="match status" value="1"/>
</dbReference>
<accession>A0A873HVU1</accession>
<evidence type="ECO:0000259" key="1">
    <source>
        <dbReference type="Pfam" id="PF00961"/>
    </source>
</evidence>
<evidence type="ECO:0000313" key="2">
    <source>
        <dbReference type="EMBL" id="QOZ41714.1"/>
    </source>
</evidence>
<keyword evidence="2" id="KW-0378">Hydrolase</keyword>
<keyword evidence="2" id="KW-0496">Mitochondrion</keyword>
<feature type="domain" description="Homing endonuclease LAGLIDADG" evidence="1">
    <location>
        <begin position="8"/>
        <end position="115"/>
    </location>
</feature>
<dbReference type="GO" id="GO:0005739">
    <property type="term" value="C:mitochondrion"/>
    <property type="evidence" value="ECO:0007669"/>
    <property type="project" value="UniProtKB-ARBA"/>
</dbReference>
<dbReference type="AlphaFoldDB" id="A0A873HVU1"/>
<dbReference type="Pfam" id="PF00961">
    <property type="entry name" value="LAGLIDADG_1"/>
    <property type="match status" value="1"/>
</dbReference>
<name>A0A873HVU1_PROWI</name>
<proteinExistence type="predicted"/>
<organism evidence="2">
    <name type="scientific">Prototheca wickerhamii</name>
    <dbReference type="NCBI Taxonomy" id="3111"/>
    <lineage>
        <taxon>Eukaryota</taxon>
        <taxon>Viridiplantae</taxon>
        <taxon>Chlorophyta</taxon>
        <taxon>core chlorophytes</taxon>
        <taxon>Trebouxiophyceae</taxon>
        <taxon>Chlorellales</taxon>
        <taxon>Chlorellaceae</taxon>
        <taxon>Prototheca</taxon>
    </lineage>
</organism>
<protein>
    <submittedName>
        <fullName evidence="2">LAGLIDADG DNA endonuclease</fullName>
    </submittedName>
</protein>
<keyword evidence="2" id="KW-0255">Endonuclease</keyword>
<dbReference type="InterPro" id="IPR027434">
    <property type="entry name" value="Homing_endonucl"/>
</dbReference>
<dbReference type="PANTHER" id="PTHR36181:SF2">
    <property type="entry name" value="INTRON-ENCODED ENDONUCLEASE AI3-RELATED"/>
    <property type="match status" value="1"/>
</dbReference>
<geneLocation type="mitochondrion" evidence="2"/>
<dbReference type="Gene3D" id="3.10.28.10">
    <property type="entry name" value="Homing endonucleases"/>
    <property type="match status" value="1"/>
</dbReference>
<keyword evidence="2" id="KW-0540">Nuclease</keyword>
<gene>
    <name evidence="2" type="ORF">DBVPGmt_001</name>
</gene>